<dbReference type="PANTHER" id="PTHR11022">
    <property type="entry name" value="PEPTIDOGLYCAN RECOGNITION PROTEIN"/>
    <property type="match status" value="1"/>
</dbReference>
<evidence type="ECO:0000256" key="1">
    <source>
        <dbReference type="ARBA" id="ARBA00007553"/>
    </source>
</evidence>
<feature type="domain" description="N-acetylmuramoyl-L-alanine amidase" evidence="4">
    <location>
        <begin position="174"/>
        <end position="334"/>
    </location>
</feature>
<evidence type="ECO:0000259" key="5">
    <source>
        <dbReference type="SMART" id="SM00701"/>
    </source>
</evidence>
<dbReference type="CDD" id="cd06583">
    <property type="entry name" value="PGRP"/>
    <property type="match status" value="1"/>
</dbReference>
<proteinExistence type="inferred from homology"/>
<comment type="similarity">
    <text evidence="1">Belongs to the N-acetylmuramoyl-L-alanine amidase 2 family.</text>
</comment>
<evidence type="ECO:0000256" key="3">
    <source>
        <dbReference type="SAM" id="SignalP"/>
    </source>
</evidence>
<dbReference type="InterPro" id="IPR036505">
    <property type="entry name" value="Amidase/PGRP_sf"/>
</dbReference>
<dbReference type="SUPFAM" id="SSF55846">
    <property type="entry name" value="N-acetylmuramoyl-L-alanine amidase-like"/>
    <property type="match status" value="1"/>
</dbReference>
<gene>
    <name evidence="6" type="ORF">ACFQRI_13560</name>
</gene>
<reference evidence="7" key="1">
    <citation type="journal article" date="2019" name="Int. J. Syst. Evol. Microbiol.">
        <title>The Global Catalogue of Microorganisms (GCM) 10K type strain sequencing project: providing services to taxonomists for standard genome sequencing and annotation.</title>
        <authorList>
            <consortium name="The Broad Institute Genomics Platform"/>
            <consortium name="The Broad Institute Genome Sequencing Center for Infectious Disease"/>
            <person name="Wu L."/>
            <person name="Ma J."/>
        </authorList>
    </citation>
    <scope>NUCLEOTIDE SEQUENCE [LARGE SCALE GENOMIC DNA]</scope>
    <source>
        <strain evidence="7">WLHS5</strain>
    </source>
</reference>
<keyword evidence="3" id="KW-0732">Signal</keyword>
<dbReference type="InterPro" id="IPR015510">
    <property type="entry name" value="PGRP"/>
</dbReference>
<dbReference type="Gene3D" id="3.40.80.10">
    <property type="entry name" value="Peptidoglycan recognition protein-like"/>
    <property type="match status" value="1"/>
</dbReference>
<protein>
    <submittedName>
        <fullName evidence="6">Peptidoglycan recognition protein</fullName>
    </submittedName>
</protein>
<evidence type="ECO:0000256" key="2">
    <source>
        <dbReference type="SAM" id="MobiDB-lite"/>
    </source>
</evidence>
<feature type="signal peptide" evidence="3">
    <location>
        <begin position="1"/>
        <end position="26"/>
    </location>
</feature>
<dbReference type="EMBL" id="JBHTCJ010000006">
    <property type="protein sequence ID" value="MFC7342429.1"/>
    <property type="molecule type" value="Genomic_DNA"/>
</dbReference>
<dbReference type="InterPro" id="IPR006619">
    <property type="entry name" value="PGRP_domain_met/bac"/>
</dbReference>
<feature type="domain" description="Peptidoglycan recognition protein family" evidence="5">
    <location>
        <begin position="158"/>
        <end position="305"/>
    </location>
</feature>
<dbReference type="RefSeq" id="WP_380668309.1">
    <property type="nucleotide sequence ID" value="NZ_JBHTCJ010000006.1"/>
</dbReference>
<dbReference type="InterPro" id="IPR002502">
    <property type="entry name" value="Amidase_domain"/>
</dbReference>
<accession>A0ABW2LKS9</accession>
<evidence type="ECO:0000313" key="7">
    <source>
        <dbReference type="Proteomes" id="UP001596504"/>
    </source>
</evidence>
<evidence type="ECO:0000313" key="6">
    <source>
        <dbReference type="EMBL" id="MFC7342429.1"/>
    </source>
</evidence>
<keyword evidence="7" id="KW-1185">Reference proteome</keyword>
<evidence type="ECO:0000259" key="4">
    <source>
        <dbReference type="SMART" id="SM00644"/>
    </source>
</evidence>
<comment type="caution">
    <text evidence="6">The sequence shown here is derived from an EMBL/GenBank/DDBJ whole genome shotgun (WGS) entry which is preliminary data.</text>
</comment>
<dbReference type="Pfam" id="PF01510">
    <property type="entry name" value="Amidase_2"/>
    <property type="match status" value="1"/>
</dbReference>
<dbReference type="Proteomes" id="UP001596504">
    <property type="component" value="Unassembled WGS sequence"/>
</dbReference>
<dbReference type="PANTHER" id="PTHR11022:SF41">
    <property type="entry name" value="PEPTIDOGLYCAN-RECOGNITION PROTEIN LC-RELATED"/>
    <property type="match status" value="1"/>
</dbReference>
<dbReference type="SMART" id="SM00644">
    <property type="entry name" value="Ami_2"/>
    <property type="match status" value="1"/>
</dbReference>
<organism evidence="6 7">
    <name type="scientific">Saccharopolyspora griseoalba</name>
    <dbReference type="NCBI Taxonomy" id="1431848"/>
    <lineage>
        <taxon>Bacteria</taxon>
        <taxon>Bacillati</taxon>
        <taxon>Actinomycetota</taxon>
        <taxon>Actinomycetes</taxon>
        <taxon>Pseudonocardiales</taxon>
        <taxon>Pseudonocardiaceae</taxon>
        <taxon>Saccharopolyspora</taxon>
    </lineage>
</organism>
<feature type="compositionally biased region" description="Polar residues" evidence="2">
    <location>
        <begin position="140"/>
        <end position="150"/>
    </location>
</feature>
<sequence>MPFRTAARLGASAALTAALLPLTAPAAVPEPAPENETETVRVPLGDVTADRAGARLVRTGTRFEMIGLTWTGPAPDRVEVRTRTADGWSRWTALEALPESRATEPLWTGDADEAQVRATRDRADVTDQLEFVGINPPNASPGSPQATSPGAETVPGAPRVVNRAQWGADESDMTWAPEPTSLKATTVHHTAGSNDYSCADSATIVRGIYHYHAVELGWGDIGYHALVDECGTIFEGRSGGMAGDVVGGHAAGFNRHTFGISMMGNFDRAQPSAATVESVSHLAAWKLDTAQIPADDRTRLVSEGASSSKYPEGAPVDLPVIFAHRDVSKTACPGELGYDRLGEIRSRAVALQRAQQP</sequence>
<dbReference type="SMART" id="SM00701">
    <property type="entry name" value="PGRP"/>
    <property type="match status" value="1"/>
</dbReference>
<name>A0ABW2LKS9_9PSEU</name>
<feature type="region of interest" description="Disordered" evidence="2">
    <location>
        <begin position="133"/>
        <end position="156"/>
    </location>
</feature>
<feature type="chain" id="PRO_5046046753" evidence="3">
    <location>
        <begin position="27"/>
        <end position="357"/>
    </location>
</feature>